<dbReference type="EMBL" id="MU006701">
    <property type="protein sequence ID" value="KAF2633140.1"/>
    <property type="molecule type" value="Genomic_DNA"/>
</dbReference>
<comment type="caution">
    <text evidence="1">The sequence shown here is derived from an EMBL/GenBank/DDBJ whole genome shotgun (WGS) entry which is preliminary data.</text>
</comment>
<protein>
    <submittedName>
        <fullName evidence="1">Glycoside hydrolase family 31 protein</fullName>
    </submittedName>
</protein>
<evidence type="ECO:0000313" key="2">
    <source>
        <dbReference type="Proteomes" id="UP000799754"/>
    </source>
</evidence>
<evidence type="ECO:0000313" key="1">
    <source>
        <dbReference type="EMBL" id="KAF2633140.1"/>
    </source>
</evidence>
<sequence length="113" mass="12455">MPILDVYVPAPGNLTGANPTYDRGKALGLYIKLGEDHNDDYTSLYLEQLARGETMLRALSWNFPDDESLKSADNQFMLGPLILIMPVLFPLLRACQGVFVTVWGAPACRTSPP</sequence>
<name>A0ACB6SFT6_9PLEO</name>
<gene>
    <name evidence="1" type="ORF">BU25DRAFT_416419</name>
</gene>
<proteinExistence type="predicted"/>
<organism evidence="1 2">
    <name type="scientific">Macroventuria anomochaeta</name>
    <dbReference type="NCBI Taxonomy" id="301207"/>
    <lineage>
        <taxon>Eukaryota</taxon>
        <taxon>Fungi</taxon>
        <taxon>Dikarya</taxon>
        <taxon>Ascomycota</taxon>
        <taxon>Pezizomycotina</taxon>
        <taxon>Dothideomycetes</taxon>
        <taxon>Pleosporomycetidae</taxon>
        <taxon>Pleosporales</taxon>
        <taxon>Pleosporineae</taxon>
        <taxon>Didymellaceae</taxon>
        <taxon>Macroventuria</taxon>
    </lineage>
</organism>
<dbReference type="Proteomes" id="UP000799754">
    <property type="component" value="Unassembled WGS sequence"/>
</dbReference>
<keyword evidence="2" id="KW-1185">Reference proteome</keyword>
<reference evidence="1" key="1">
    <citation type="journal article" date="2020" name="Stud. Mycol.">
        <title>101 Dothideomycetes genomes: a test case for predicting lifestyles and emergence of pathogens.</title>
        <authorList>
            <person name="Haridas S."/>
            <person name="Albert R."/>
            <person name="Binder M."/>
            <person name="Bloem J."/>
            <person name="Labutti K."/>
            <person name="Salamov A."/>
            <person name="Andreopoulos B."/>
            <person name="Baker S."/>
            <person name="Barry K."/>
            <person name="Bills G."/>
            <person name="Bluhm B."/>
            <person name="Cannon C."/>
            <person name="Castanera R."/>
            <person name="Culley D."/>
            <person name="Daum C."/>
            <person name="Ezra D."/>
            <person name="Gonzalez J."/>
            <person name="Henrissat B."/>
            <person name="Kuo A."/>
            <person name="Liang C."/>
            <person name="Lipzen A."/>
            <person name="Lutzoni F."/>
            <person name="Magnuson J."/>
            <person name="Mondo S."/>
            <person name="Nolan M."/>
            <person name="Ohm R."/>
            <person name="Pangilinan J."/>
            <person name="Park H.-J."/>
            <person name="Ramirez L."/>
            <person name="Alfaro M."/>
            <person name="Sun H."/>
            <person name="Tritt A."/>
            <person name="Yoshinaga Y."/>
            <person name="Zwiers L.-H."/>
            <person name="Turgeon B."/>
            <person name="Goodwin S."/>
            <person name="Spatafora J."/>
            <person name="Crous P."/>
            <person name="Grigoriev I."/>
        </authorList>
    </citation>
    <scope>NUCLEOTIDE SEQUENCE</scope>
    <source>
        <strain evidence="1">CBS 525.71</strain>
    </source>
</reference>
<keyword evidence="1" id="KW-0378">Hydrolase</keyword>
<accession>A0ACB6SFT6</accession>